<dbReference type="GO" id="GO:0007188">
    <property type="term" value="P:adenylate cyclase-modulating G protein-coupled receptor signaling pathway"/>
    <property type="evidence" value="ECO:0007669"/>
    <property type="project" value="TreeGrafter"/>
</dbReference>
<accession>A0AAD7D8P8</accession>
<dbReference type="GO" id="GO:0001664">
    <property type="term" value="F:G protein-coupled receptor binding"/>
    <property type="evidence" value="ECO:0007669"/>
    <property type="project" value="TreeGrafter"/>
</dbReference>
<dbReference type="FunFam" id="3.40.50.300:FF:000692">
    <property type="entry name" value="Guanine nucleotide-binding protein subunit alpha"/>
    <property type="match status" value="1"/>
</dbReference>
<evidence type="ECO:0000313" key="9">
    <source>
        <dbReference type="Proteomes" id="UP001221757"/>
    </source>
</evidence>
<keyword evidence="9" id="KW-1185">Reference proteome</keyword>
<gene>
    <name evidence="8" type="ORF">B0H17DRAFT_1072908</name>
</gene>
<keyword evidence="4" id="KW-0807">Transducer</keyword>
<dbReference type="GO" id="GO:0005737">
    <property type="term" value="C:cytoplasm"/>
    <property type="evidence" value="ECO:0007669"/>
    <property type="project" value="TreeGrafter"/>
</dbReference>
<feature type="binding site" evidence="5">
    <location>
        <begin position="359"/>
        <end position="363"/>
    </location>
    <ligand>
        <name>GTP</name>
        <dbReference type="ChEBI" id="CHEBI:37565"/>
    </ligand>
</feature>
<feature type="compositionally biased region" description="Basic and acidic residues" evidence="7">
    <location>
        <begin position="75"/>
        <end position="93"/>
    </location>
</feature>
<feature type="compositionally biased region" description="Basic and acidic residues" evidence="7">
    <location>
        <begin position="203"/>
        <end position="213"/>
    </location>
</feature>
<evidence type="ECO:0000256" key="4">
    <source>
        <dbReference type="ARBA" id="ARBA00023224"/>
    </source>
</evidence>
<keyword evidence="6" id="KW-0460">Magnesium</keyword>
<feature type="binding site" evidence="6">
    <location>
        <position position="334"/>
    </location>
    <ligand>
        <name>Mg(2+)</name>
        <dbReference type="ChEBI" id="CHEBI:18420"/>
    </ligand>
</feature>
<dbReference type="GO" id="GO:0031683">
    <property type="term" value="F:G-protein beta/gamma-subunit complex binding"/>
    <property type="evidence" value="ECO:0007669"/>
    <property type="project" value="InterPro"/>
</dbReference>
<feature type="binding site" evidence="5">
    <location>
        <begin position="328"/>
        <end position="334"/>
    </location>
    <ligand>
        <name>GTP</name>
        <dbReference type="ChEBI" id="CHEBI:37565"/>
    </ligand>
</feature>
<dbReference type="SMART" id="SM00275">
    <property type="entry name" value="G_alpha"/>
    <property type="match status" value="1"/>
</dbReference>
<evidence type="ECO:0000256" key="5">
    <source>
        <dbReference type="PIRSR" id="PIRSR601019-1"/>
    </source>
</evidence>
<dbReference type="SUPFAM" id="SSF47895">
    <property type="entry name" value="Transducin (alpha subunit), insertion domain"/>
    <property type="match status" value="1"/>
</dbReference>
<protein>
    <submittedName>
        <fullName evidence="8">Guanine nucleotide binding protein, alpha subunit</fullName>
    </submittedName>
</protein>
<sequence>MPRVLKSFIMEASGNRATAHYLITRRADLSLSSPLHAPGLPMRSLDESDPIAVAMAPPENESPEERELRVQKERAAKQVSDEIDEQLSREQQRVKRQPKPVKILLLGQSESGKSTTLKNFQLMHEPKAFRAERPSWRAIIQLNVVRSFRIILDALARASSAADRPSSAHRSHSSSNAIRPDGELLALRTRLLPLLQIEDTLERRLSSTDDSRSADGPANPRSPTNPARRAGKEVAINSAVAWKKVFMRDPAGRDSVDTQNVVDWDDPDDPGAMLHACSGDMQRLWAHPTVSAILAGQGIRLQESSGFFLDSLEAVTAPQYVPTDDHILRARLKTLGVSEHRMRLSDPHGGITREFHIFDVGGQRSMVRSRPKWVPYFDDVDSIIFLAPISAFDQALAEEPTVNRLADSLDLWTAVVSNKLLAKTNLILFLNKVDILQSKLASGIRMSDFLPTYGLRPNDFDSASRYLRKQFNAVLKQSSPTPRVFYCHLTNVIDTKSTTYVLANIKDVLMRFNLKESYLIL</sequence>
<comment type="caution">
    <text evidence="8">The sequence shown here is derived from an EMBL/GenBank/DDBJ whole genome shotgun (WGS) entry which is preliminary data.</text>
</comment>
<keyword evidence="1 6" id="KW-0479">Metal-binding</keyword>
<dbReference type="CDD" id="cd00066">
    <property type="entry name" value="G-alpha"/>
    <property type="match status" value="1"/>
</dbReference>
<dbReference type="PROSITE" id="PS51882">
    <property type="entry name" value="G_ALPHA"/>
    <property type="match status" value="1"/>
</dbReference>
<keyword evidence="3 5" id="KW-0342">GTP-binding</keyword>
<dbReference type="GO" id="GO:0003924">
    <property type="term" value="F:GTPase activity"/>
    <property type="evidence" value="ECO:0007669"/>
    <property type="project" value="InterPro"/>
</dbReference>
<reference evidence="8" key="1">
    <citation type="submission" date="2023-03" db="EMBL/GenBank/DDBJ databases">
        <title>Massive genome expansion in bonnet fungi (Mycena s.s.) driven by repeated elements and novel gene families across ecological guilds.</title>
        <authorList>
            <consortium name="Lawrence Berkeley National Laboratory"/>
            <person name="Harder C.B."/>
            <person name="Miyauchi S."/>
            <person name="Viragh M."/>
            <person name="Kuo A."/>
            <person name="Thoen E."/>
            <person name="Andreopoulos B."/>
            <person name="Lu D."/>
            <person name="Skrede I."/>
            <person name="Drula E."/>
            <person name="Henrissat B."/>
            <person name="Morin E."/>
            <person name="Kohler A."/>
            <person name="Barry K."/>
            <person name="LaButti K."/>
            <person name="Morin E."/>
            <person name="Salamov A."/>
            <person name="Lipzen A."/>
            <person name="Mereny Z."/>
            <person name="Hegedus B."/>
            <person name="Baldrian P."/>
            <person name="Stursova M."/>
            <person name="Weitz H."/>
            <person name="Taylor A."/>
            <person name="Grigoriev I.V."/>
            <person name="Nagy L.G."/>
            <person name="Martin F."/>
            <person name="Kauserud H."/>
        </authorList>
    </citation>
    <scope>NUCLEOTIDE SEQUENCE</scope>
    <source>
        <strain evidence="8">CBHHK067</strain>
    </source>
</reference>
<dbReference type="InterPro" id="IPR011025">
    <property type="entry name" value="GproteinA_insert"/>
</dbReference>
<evidence type="ECO:0000256" key="1">
    <source>
        <dbReference type="ARBA" id="ARBA00022723"/>
    </source>
</evidence>
<proteinExistence type="predicted"/>
<evidence type="ECO:0000256" key="6">
    <source>
        <dbReference type="PIRSR" id="PIRSR601019-2"/>
    </source>
</evidence>
<dbReference type="PANTHER" id="PTHR10218">
    <property type="entry name" value="GTP-BINDING PROTEIN ALPHA SUBUNIT"/>
    <property type="match status" value="1"/>
</dbReference>
<dbReference type="InterPro" id="IPR027417">
    <property type="entry name" value="P-loop_NTPase"/>
</dbReference>
<evidence type="ECO:0000313" key="8">
    <source>
        <dbReference type="EMBL" id="KAJ7685901.1"/>
    </source>
</evidence>
<name>A0AAD7D8P8_MYCRO</name>
<dbReference type="GO" id="GO:0005525">
    <property type="term" value="F:GTP binding"/>
    <property type="evidence" value="ECO:0007669"/>
    <property type="project" value="UniProtKB-KW"/>
</dbReference>
<dbReference type="Gene3D" id="1.10.400.10">
    <property type="entry name" value="GI Alpha 1, domain 2-like"/>
    <property type="match status" value="1"/>
</dbReference>
<organism evidence="8 9">
    <name type="scientific">Mycena rosella</name>
    <name type="common">Pink bonnet</name>
    <name type="synonym">Agaricus rosellus</name>
    <dbReference type="NCBI Taxonomy" id="1033263"/>
    <lineage>
        <taxon>Eukaryota</taxon>
        <taxon>Fungi</taxon>
        <taxon>Dikarya</taxon>
        <taxon>Basidiomycota</taxon>
        <taxon>Agaricomycotina</taxon>
        <taxon>Agaricomycetes</taxon>
        <taxon>Agaricomycetidae</taxon>
        <taxon>Agaricales</taxon>
        <taxon>Marasmiineae</taxon>
        <taxon>Mycenaceae</taxon>
        <taxon>Mycena</taxon>
    </lineage>
</organism>
<feature type="region of interest" description="Disordered" evidence="7">
    <location>
        <begin position="203"/>
        <end position="232"/>
    </location>
</feature>
<dbReference type="PRINTS" id="PR00318">
    <property type="entry name" value="GPROTEINA"/>
</dbReference>
<dbReference type="Proteomes" id="UP001221757">
    <property type="component" value="Unassembled WGS sequence"/>
</dbReference>
<feature type="region of interest" description="Disordered" evidence="7">
    <location>
        <begin position="75"/>
        <end position="94"/>
    </location>
</feature>
<evidence type="ECO:0000256" key="7">
    <source>
        <dbReference type="SAM" id="MobiDB-lite"/>
    </source>
</evidence>
<feature type="binding site" evidence="5">
    <location>
        <begin position="431"/>
        <end position="434"/>
    </location>
    <ligand>
        <name>GTP</name>
        <dbReference type="ChEBI" id="CHEBI:37565"/>
    </ligand>
</feature>
<dbReference type="SUPFAM" id="SSF52540">
    <property type="entry name" value="P-loop containing nucleoside triphosphate hydrolases"/>
    <property type="match status" value="1"/>
</dbReference>
<dbReference type="InterPro" id="IPR001019">
    <property type="entry name" value="Gprotein_alpha_su"/>
</dbReference>
<keyword evidence="2 5" id="KW-0547">Nucleotide-binding</keyword>
<dbReference type="Gene3D" id="3.40.50.300">
    <property type="entry name" value="P-loop containing nucleotide triphosphate hydrolases"/>
    <property type="match status" value="2"/>
</dbReference>
<dbReference type="GO" id="GO:0005834">
    <property type="term" value="C:heterotrimeric G-protein complex"/>
    <property type="evidence" value="ECO:0007669"/>
    <property type="project" value="TreeGrafter"/>
</dbReference>
<evidence type="ECO:0000256" key="2">
    <source>
        <dbReference type="ARBA" id="ARBA00022741"/>
    </source>
</evidence>
<dbReference type="AlphaFoldDB" id="A0AAD7D8P8"/>
<dbReference type="Pfam" id="PF00503">
    <property type="entry name" value="G-alpha"/>
    <property type="match status" value="1"/>
</dbReference>
<dbReference type="EMBL" id="JARKIE010000101">
    <property type="protein sequence ID" value="KAJ7685901.1"/>
    <property type="molecule type" value="Genomic_DNA"/>
</dbReference>
<evidence type="ECO:0000256" key="3">
    <source>
        <dbReference type="ARBA" id="ARBA00023134"/>
    </source>
</evidence>
<dbReference type="GO" id="GO:0046872">
    <property type="term" value="F:metal ion binding"/>
    <property type="evidence" value="ECO:0007669"/>
    <property type="project" value="UniProtKB-KW"/>
</dbReference>
<dbReference type="PANTHER" id="PTHR10218:SF360">
    <property type="entry name" value="GUANINE NUCLEOTIDE-BINDING PROTEIN SUBUNIT ALPHA HOMOLOG"/>
    <property type="match status" value="1"/>
</dbReference>